<evidence type="ECO:0000256" key="5">
    <source>
        <dbReference type="ARBA" id="ARBA00022777"/>
    </source>
</evidence>
<dbReference type="AlphaFoldDB" id="A0A6C7E6M5"/>
<keyword evidence="5 10" id="KW-0418">Kinase</keyword>
<keyword evidence="8" id="KW-1208">Phospholipid metabolism</keyword>
<accession>A0A6C7E6M5</accession>
<evidence type="ECO:0000313" key="10">
    <source>
        <dbReference type="EMBL" id="BAN03364.1"/>
    </source>
</evidence>
<dbReference type="InterPro" id="IPR045540">
    <property type="entry name" value="YegS/DAGK_C"/>
</dbReference>
<evidence type="ECO:0000256" key="2">
    <source>
        <dbReference type="ARBA" id="ARBA00005983"/>
    </source>
</evidence>
<dbReference type="PROSITE" id="PS50146">
    <property type="entry name" value="DAGK"/>
    <property type="match status" value="1"/>
</dbReference>
<evidence type="ECO:0000256" key="1">
    <source>
        <dbReference type="ARBA" id="ARBA00001946"/>
    </source>
</evidence>
<dbReference type="GO" id="GO:0008654">
    <property type="term" value="P:phospholipid biosynthetic process"/>
    <property type="evidence" value="ECO:0007669"/>
    <property type="project" value="UniProtKB-KW"/>
</dbReference>
<dbReference type="PANTHER" id="PTHR12358">
    <property type="entry name" value="SPHINGOSINE KINASE"/>
    <property type="match status" value="1"/>
</dbReference>
<dbReference type="InterPro" id="IPR017438">
    <property type="entry name" value="ATP-NAD_kinase_N"/>
</dbReference>
<keyword evidence="4" id="KW-0547">Nucleotide-binding</keyword>
<name>A0A6C7E6M5_ILUCY</name>
<dbReference type="PANTHER" id="PTHR12358:SF54">
    <property type="entry name" value="SPHINGOSINE KINASE RELATED PROTEIN"/>
    <property type="match status" value="1"/>
</dbReference>
<dbReference type="EMBL" id="AP012057">
    <property type="protein sequence ID" value="BAN03364.1"/>
    <property type="molecule type" value="Genomic_DNA"/>
</dbReference>
<evidence type="ECO:0000256" key="4">
    <source>
        <dbReference type="ARBA" id="ARBA00022741"/>
    </source>
</evidence>
<dbReference type="Gene3D" id="2.60.200.40">
    <property type="match status" value="1"/>
</dbReference>
<keyword evidence="7" id="KW-0594">Phospholipid biosynthesis</keyword>
<dbReference type="GO" id="GO:0005524">
    <property type="term" value="F:ATP binding"/>
    <property type="evidence" value="ECO:0007669"/>
    <property type="project" value="UniProtKB-KW"/>
</dbReference>
<dbReference type="InterPro" id="IPR050187">
    <property type="entry name" value="Lipid_Phosphate_FormReg"/>
</dbReference>
<reference evidence="10 11" key="1">
    <citation type="journal article" date="2013" name="Int. J. Syst. Evol. Microbiol.">
        <title>Ilumatobacter nonamiense sp. nov. and Ilumatobacter coccineum sp. nov., isolated from seashore sand.</title>
        <authorList>
            <person name="Matsumoto A."/>
            <person name="Kasai H."/>
            <person name="Matsuo Y."/>
            <person name="Shizuri Y."/>
            <person name="Ichikawa N."/>
            <person name="Fujita N."/>
            <person name="Omura S."/>
            <person name="Takahashi Y."/>
        </authorList>
    </citation>
    <scope>NUCLEOTIDE SEQUENCE [LARGE SCALE GENOMIC DNA]</scope>
    <source>
        <strain evidence="11">NBRC 103263 / KCTC 29153 / YM16-304</strain>
    </source>
</reference>
<evidence type="ECO:0000256" key="3">
    <source>
        <dbReference type="ARBA" id="ARBA00022679"/>
    </source>
</evidence>
<dbReference type="Pfam" id="PF19279">
    <property type="entry name" value="YegS_C"/>
    <property type="match status" value="1"/>
</dbReference>
<sequence length="307" mass="32237">MADGFSDRIVVIAHRDESTTAEVVGALHDGGLSSVIDVVRSDDAAGVTSIARDAASQGARAVVAIGGDGTVNLVAQGLMGSSTPLAVAPAGTVNLLSQLTGLDSFAFTVEALKAGDVRSIDVGDVTTDADNGGSTSSPFLLNASSGFDAAVIEDADDHSHARFGRLRFATAGLKRLRRSQPRQLSVHVDGELWFTGRAMSAIVMNFGQRVTADLDVAPDAEPDDGLLDVLVVSCSTLRRFLTVVIRLIAGRAVDPADVLRTRGAAVDVEWVRAEAVQLDGDVSAHTRILRHRVRPSALEVYHRPPRG</sequence>
<comment type="cofactor">
    <cofactor evidence="1">
        <name>Mg(2+)</name>
        <dbReference type="ChEBI" id="CHEBI:18420"/>
    </cofactor>
</comment>
<dbReference type="InterPro" id="IPR001206">
    <property type="entry name" value="Diacylglycerol_kinase_cat_dom"/>
</dbReference>
<evidence type="ECO:0000256" key="7">
    <source>
        <dbReference type="ARBA" id="ARBA00023209"/>
    </source>
</evidence>
<keyword evidence="3" id="KW-0808">Transferase</keyword>
<keyword evidence="6" id="KW-0067">ATP-binding</keyword>
<dbReference type="Gene3D" id="3.40.50.10330">
    <property type="entry name" value="Probable inorganic polyphosphate/atp-NAD kinase, domain 1"/>
    <property type="match status" value="1"/>
</dbReference>
<dbReference type="Pfam" id="PF00781">
    <property type="entry name" value="DAGK_cat"/>
    <property type="match status" value="1"/>
</dbReference>
<evidence type="ECO:0000259" key="9">
    <source>
        <dbReference type="PROSITE" id="PS50146"/>
    </source>
</evidence>
<dbReference type="Proteomes" id="UP000011863">
    <property type="component" value="Chromosome"/>
</dbReference>
<keyword evidence="11" id="KW-1185">Reference proteome</keyword>
<dbReference type="InterPro" id="IPR016064">
    <property type="entry name" value="NAD/diacylglycerol_kinase_sf"/>
</dbReference>
<protein>
    <submittedName>
        <fullName evidence="10">Putative kinase</fullName>
    </submittedName>
</protein>
<dbReference type="RefSeq" id="WP_015442611.1">
    <property type="nucleotide sequence ID" value="NC_020520.1"/>
</dbReference>
<keyword evidence="7" id="KW-0444">Lipid biosynthesis</keyword>
<gene>
    <name evidence="10" type="ORF">YM304_30500</name>
</gene>
<feature type="domain" description="DAGKc" evidence="9">
    <location>
        <begin position="22"/>
        <end position="129"/>
    </location>
</feature>
<dbReference type="OrthoDB" id="3171056at2"/>
<dbReference type="SUPFAM" id="SSF111331">
    <property type="entry name" value="NAD kinase/diacylglycerol kinase-like"/>
    <property type="match status" value="1"/>
</dbReference>
<dbReference type="KEGG" id="aym:YM304_30500"/>
<evidence type="ECO:0000313" key="11">
    <source>
        <dbReference type="Proteomes" id="UP000011863"/>
    </source>
</evidence>
<evidence type="ECO:0000256" key="8">
    <source>
        <dbReference type="ARBA" id="ARBA00023264"/>
    </source>
</evidence>
<proteinExistence type="inferred from homology"/>
<evidence type="ECO:0000256" key="6">
    <source>
        <dbReference type="ARBA" id="ARBA00022840"/>
    </source>
</evidence>
<organism evidence="10 11">
    <name type="scientific">Ilumatobacter coccineus (strain NBRC 103263 / KCTC 29153 / YM16-304)</name>
    <dbReference type="NCBI Taxonomy" id="1313172"/>
    <lineage>
        <taxon>Bacteria</taxon>
        <taxon>Bacillati</taxon>
        <taxon>Actinomycetota</taxon>
        <taxon>Acidimicrobiia</taxon>
        <taxon>Acidimicrobiales</taxon>
        <taxon>Ilumatobacteraceae</taxon>
        <taxon>Ilumatobacter</taxon>
    </lineage>
</organism>
<comment type="similarity">
    <text evidence="2">Belongs to the diacylglycerol/lipid kinase family.</text>
</comment>
<keyword evidence="7" id="KW-0443">Lipid metabolism</keyword>
<dbReference type="GO" id="GO:0016301">
    <property type="term" value="F:kinase activity"/>
    <property type="evidence" value="ECO:0007669"/>
    <property type="project" value="UniProtKB-KW"/>
</dbReference>